<keyword evidence="2" id="KW-1185">Reference proteome</keyword>
<accession>A0ACC4AS28</accession>
<evidence type="ECO:0000313" key="2">
    <source>
        <dbReference type="Proteomes" id="UP000309997"/>
    </source>
</evidence>
<dbReference type="EMBL" id="RCHU02000016">
    <property type="protein sequence ID" value="KAL3568816.1"/>
    <property type="molecule type" value="Genomic_DNA"/>
</dbReference>
<reference evidence="1 2" key="1">
    <citation type="journal article" date="2024" name="Plant Biotechnol. J.">
        <title>Genome and CRISPR/Cas9 system of a widespread forest tree (Populus alba) in the world.</title>
        <authorList>
            <person name="Liu Y.J."/>
            <person name="Jiang P.F."/>
            <person name="Han X.M."/>
            <person name="Li X.Y."/>
            <person name="Wang H.M."/>
            <person name="Wang Y.J."/>
            <person name="Wang X.X."/>
            <person name="Zeng Q.Y."/>
        </authorList>
    </citation>
    <scope>NUCLEOTIDE SEQUENCE [LARGE SCALE GENOMIC DNA]</scope>
    <source>
        <strain evidence="2">cv. PAL-ZL1</strain>
    </source>
</reference>
<dbReference type="Proteomes" id="UP000309997">
    <property type="component" value="Unassembled WGS sequence"/>
</dbReference>
<protein>
    <submittedName>
        <fullName evidence="1">Uncharacterized protein</fullName>
    </submittedName>
</protein>
<sequence length="759" mass="86676">MKRLKNEPSSTRRCKLSHLLLVIGAVYLMFLAFKFRHFLEIAAMVSGDDSYVGLDSFSMVKDVEDSDLSKSFFSSVYKDTFHRKLEDNRNQNAPMMPSKEPLEEEKRGGTKTIKPIQYPYGRITGEFMRRRNATRNFSPFERMADEAWLLGLKAWKEVENYDGNEIGQSSLYEGKIESCPLWVSMSGEELAGGEKLMLLPCGLAAGSSITIVGTPHHAHQEYVPQLTRLRNGDGTVMISQFMIELQGLKSVEGEDPPKILHLNPRLRGDWSRHPVIEHNTCYRMQWGTAQRCDGLPSRKDEDMLVDEHLRCEKWMRDDNVDSKVSKTTSWFKRFIGREQKPEVTWPFPFVEGKLFVLTLRAGVDGYHISVGGRHVTSFPYRPGFTLEDATGLAIKGDMDVHSIFATSLPRSHPSFSPQRVLEMSEKWKAHPLPKRPIQVFIGILSATNHFAERMAVRKTWMQSSAIKSSNVVARFFVALNPRKEVNAVLKKEAAYFGDIVILPFMDRYELVVLKTIAICEFGVQNVSAAYIMKCDDDTFVRVDTVLKEIDRTSPSKSLYMGNLNLLHRPLRNGKWAVTFEEWPEAVYPPYANGPGYVISTDIAKFVIAQHGKQSLRLFKMEDVSMGMWVEQFNSSTPVQYSHNWKFCQYGCMENYYSAHYQSPRQMICLWDKLARGKEKECLEAISCLNSLVQPGDNDRIVISQQPPKEQKKAMKRKRSIYKRPLQSPVAQPGSLNFYTDVVALLVVFNTTTWALLNPS</sequence>
<comment type="caution">
    <text evidence="1">The sequence shown here is derived from an EMBL/GenBank/DDBJ whole genome shotgun (WGS) entry which is preliminary data.</text>
</comment>
<organism evidence="1 2">
    <name type="scientific">Populus alba</name>
    <name type="common">White poplar</name>
    <dbReference type="NCBI Taxonomy" id="43335"/>
    <lineage>
        <taxon>Eukaryota</taxon>
        <taxon>Viridiplantae</taxon>
        <taxon>Streptophyta</taxon>
        <taxon>Embryophyta</taxon>
        <taxon>Tracheophyta</taxon>
        <taxon>Spermatophyta</taxon>
        <taxon>Magnoliopsida</taxon>
        <taxon>eudicotyledons</taxon>
        <taxon>Gunneridae</taxon>
        <taxon>Pentapetalae</taxon>
        <taxon>rosids</taxon>
        <taxon>fabids</taxon>
        <taxon>Malpighiales</taxon>
        <taxon>Salicaceae</taxon>
        <taxon>Saliceae</taxon>
        <taxon>Populus</taxon>
    </lineage>
</organism>
<gene>
    <name evidence="1" type="ORF">D5086_028706</name>
</gene>
<evidence type="ECO:0000313" key="1">
    <source>
        <dbReference type="EMBL" id="KAL3568816.1"/>
    </source>
</evidence>
<proteinExistence type="predicted"/>
<name>A0ACC4AS28_POPAL</name>